<dbReference type="InterPro" id="IPR049445">
    <property type="entry name" value="TetR_SbtR-like_C"/>
</dbReference>
<evidence type="ECO:0000313" key="6">
    <source>
        <dbReference type="EMBL" id="OBB88500.1"/>
    </source>
</evidence>
<dbReference type="PROSITE" id="PS50977">
    <property type="entry name" value="HTH_TETR_2"/>
    <property type="match status" value="1"/>
</dbReference>
<dbReference type="SUPFAM" id="SSF46689">
    <property type="entry name" value="Homeodomain-like"/>
    <property type="match status" value="1"/>
</dbReference>
<dbReference type="PANTHER" id="PTHR30055">
    <property type="entry name" value="HTH-TYPE TRANSCRIPTIONAL REGULATOR RUTR"/>
    <property type="match status" value="1"/>
</dbReference>
<dbReference type="PROSITE" id="PS01081">
    <property type="entry name" value="HTH_TETR_1"/>
    <property type="match status" value="1"/>
</dbReference>
<reference evidence="6 7" key="1">
    <citation type="submission" date="2016-06" db="EMBL/GenBank/DDBJ databases">
        <authorList>
            <person name="Kjaerup R.B."/>
            <person name="Dalgaard T.S."/>
            <person name="Juul-Madsen H.R."/>
        </authorList>
    </citation>
    <scope>NUCLEOTIDE SEQUENCE [LARGE SCALE GENOMIC DNA]</scope>
    <source>
        <strain evidence="6 7">852002-51834_SCH5396731</strain>
    </source>
</reference>
<dbReference type="Gene3D" id="1.10.357.10">
    <property type="entry name" value="Tetracycline Repressor, domain 2"/>
    <property type="match status" value="1"/>
</dbReference>
<keyword evidence="3" id="KW-0804">Transcription</keyword>
<dbReference type="InterPro" id="IPR001647">
    <property type="entry name" value="HTH_TetR"/>
</dbReference>
<accession>A0A1A0VYV8</accession>
<dbReference type="AlphaFoldDB" id="A0A1A0VYV8"/>
<keyword evidence="2 4" id="KW-0238">DNA-binding</keyword>
<dbReference type="GO" id="GO:0000976">
    <property type="term" value="F:transcription cis-regulatory region binding"/>
    <property type="evidence" value="ECO:0007669"/>
    <property type="project" value="TreeGrafter"/>
</dbReference>
<dbReference type="EMBL" id="LZSX01000008">
    <property type="protein sequence ID" value="OBB88500.1"/>
    <property type="molecule type" value="Genomic_DNA"/>
</dbReference>
<organism evidence="6 7">
    <name type="scientific">Mycobacterium colombiense</name>
    <dbReference type="NCBI Taxonomy" id="339268"/>
    <lineage>
        <taxon>Bacteria</taxon>
        <taxon>Bacillati</taxon>
        <taxon>Actinomycetota</taxon>
        <taxon>Actinomycetes</taxon>
        <taxon>Mycobacteriales</taxon>
        <taxon>Mycobacteriaceae</taxon>
        <taxon>Mycobacterium</taxon>
        <taxon>Mycobacterium avium complex (MAC)</taxon>
    </lineage>
</organism>
<evidence type="ECO:0000256" key="1">
    <source>
        <dbReference type="ARBA" id="ARBA00023015"/>
    </source>
</evidence>
<evidence type="ECO:0000256" key="4">
    <source>
        <dbReference type="PROSITE-ProRule" id="PRU00335"/>
    </source>
</evidence>
<dbReference type="GO" id="GO:0003700">
    <property type="term" value="F:DNA-binding transcription factor activity"/>
    <property type="evidence" value="ECO:0007669"/>
    <property type="project" value="TreeGrafter"/>
</dbReference>
<dbReference type="InterPro" id="IPR009057">
    <property type="entry name" value="Homeodomain-like_sf"/>
</dbReference>
<proteinExistence type="predicted"/>
<dbReference type="Pfam" id="PF00440">
    <property type="entry name" value="TetR_N"/>
    <property type="match status" value="1"/>
</dbReference>
<dbReference type="InterPro" id="IPR023772">
    <property type="entry name" value="DNA-bd_HTH_TetR-type_CS"/>
</dbReference>
<sequence>MSACKTTRRPLRKDAERNRQRVIEAARDLFASRGMEATLNDVAHHAGLGVGTVYRRFPTKEELLEAVFEDGMNELTGLAESALRHNNSWDVFVWFVEQMCEITATDRGMREIAFSKAYGGDRVDAARARLVPALSKLVERAQDDGYLRAELSPTDMPIFGLLAGTVSEYAGHVDGDLWRRYVAILLDGMCYRSDQPRLKANALDDEQLDAVMQTWDPAGRH</sequence>
<dbReference type="Proteomes" id="UP000091914">
    <property type="component" value="Unassembled WGS sequence"/>
</dbReference>
<gene>
    <name evidence="6" type="ORF">A5760_23945</name>
</gene>
<feature type="DNA-binding region" description="H-T-H motif" evidence="4">
    <location>
        <begin position="38"/>
        <end position="57"/>
    </location>
</feature>
<keyword evidence="1" id="KW-0805">Transcription regulation</keyword>
<dbReference type="Pfam" id="PF21597">
    <property type="entry name" value="TetR_C_43"/>
    <property type="match status" value="1"/>
</dbReference>
<dbReference type="PRINTS" id="PR00455">
    <property type="entry name" value="HTHTETR"/>
</dbReference>
<comment type="caution">
    <text evidence="6">The sequence shown here is derived from an EMBL/GenBank/DDBJ whole genome shotgun (WGS) entry which is preliminary data.</text>
</comment>
<dbReference type="SUPFAM" id="SSF48498">
    <property type="entry name" value="Tetracyclin repressor-like, C-terminal domain"/>
    <property type="match status" value="1"/>
</dbReference>
<name>A0A1A0VYV8_9MYCO</name>
<dbReference type="RefSeq" id="WP_064877315.1">
    <property type="nucleotide sequence ID" value="NZ_LZSX01000008.1"/>
</dbReference>
<dbReference type="PANTHER" id="PTHR30055:SF234">
    <property type="entry name" value="HTH-TYPE TRANSCRIPTIONAL REGULATOR BETI"/>
    <property type="match status" value="1"/>
</dbReference>
<evidence type="ECO:0000313" key="7">
    <source>
        <dbReference type="Proteomes" id="UP000091914"/>
    </source>
</evidence>
<protein>
    <submittedName>
        <fullName evidence="6">Transcriptional regulator</fullName>
    </submittedName>
</protein>
<feature type="domain" description="HTH tetR-type" evidence="5">
    <location>
        <begin position="16"/>
        <end position="75"/>
    </location>
</feature>
<evidence type="ECO:0000259" key="5">
    <source>
        <dbReference type="PROSITE" id="PS50977"/>
    </source>
</evidence>
<dbReference type="InterPro" id="IPR036271">
    <property type="entry name" value="Tet_transcr_reg_TetR-rel_C_sf"/>
</dbReference>
<dbReference type="InterPro" id="IPR050109">
    <property type="entry name" value="HTH-type_TetR-like_transc_reg"/>
</dbReference>
<evidence type="ECO:0000256" key="2">
    <source>
        <dbReference type="ARBA" id="ARBA00023125"/>
    </source>
</evidence>
<evidence type="ECO:0000256" key="3">
    <source>
        <dbReference type="ARBA" id="ARBA00023163"/>
    </source>
</evidence>